<accession>A0ABQ8S5Y9</accession>
<feature type="domain" description="FK506-binding protein 15-like" evidence="3">
    <location>
        <begin position="176"/>
        <end position="223"/>
    </location>
</feature>
<evidence type="ECO:0000313" key="5">
    <source>
        <dbReference type="Proteomes" id="UP001148838"/>
    </source>
</evidence>
<evidence type="ECO:0000259" key="3">
    <source>
        <dbReference type="Pfam" id="PF23649"/>
    </source>
</evidence>
<feature type="domain" description="Integrase p58-like C-terminal" evidence="2">
    <location>
        <begin position="46"/>
        <end position="70"/>
    </location>
</feature>
<dbReference type="EMBL" id="JAJSOF020000036">
    <property type="protein sequence ID" value="KAJ4429260.1"/>
    <property type="molecule type" value="Genomic_DNA"/>
</dbReference>
<keyword evidence="1" id="KW-0175">Coiled coil</keyword>
<evidence type="ECO:0000313" key="4">
    <source>
        <dbReference type="EMBL" id="KAJ4429260.1"/>
    </source>
</evidence>
<reference evidence="4 5" key="1">
    <citation type="journal article" date="2022" name="Allergy">
        <title>Genome assembly and annotation of Periplaneta americana reveal a comprehensive cockroach allergen profile.</title>
        <authorList>
            <person name="Wang L."/>
            <person name="Xiong Q."/>
            <person name="Saelim N."/>
            <person name="Wang L."/>
            <person name="Nong W."/>
            <person name="Wan A.T."/>
            <person name="Shi M."/>
            <person name="Liu X."/>
            <person name="Cao Q."/>
            <person name="Hui J.H.L."/>
            <person name="Sookrung N."/>
            <person name="Leung T.F."/>
            <person name="Tungtrongchitr A."/>
            <person name="Tsui S.K.W."/>
        </authorList>
    </citation>
    <scope>NUCLEOTIDE SEQUENCE [LARGE SCALE GENOMIC DNA]</scope>
    <source>
        <strain evidence="4">PWHHKU_190912</strain>
    </source>
</reference>
<organism evidence="4 5">
    <name type="scientific">Periplaneta americana</name>
    <name type="common">American cockroach</name>
    <name type="synonym">Blatta americana</name>
    <dbReference type="NCBI Taxonomy" id="6978"/>
    <lineage>
        <taxon>Eukaryota</taxon>
        <taxon>Metazoa</taxon>
        <taxon>Ecdysozoa</taxon>
        <taxon>Arthropoda</taxon>
        <taxon>Hexapoda</taxon>
        <taxon>Insecta</taxon>
        <taxon>Pterygota</taxon>
        <taxon>Neoptera</taxon>
        <taxon>Polyneoptera</taxon>
        <taxon>Dictyoptera</taxon>
        <taxon>Blattodea</taxon>
        <taxon>Blattoidea</taxon>
        <taxon>Blattidae</taxon>
        <taxon>Blattinae</taxon>
        <taxon>Periplaneta</taxon>
    </lineage>
</organism>
<protein>
    <submittedName>
        <fullName evidence="4">Uncharacterized protein</fullName>
    </submittedName>
</protein>
<sequence>MASDRMKVLYDRLANSAGFQEGDLVWLYRPTRTKGKSPKLQRAWDGPYRVVTWINDVVYRIQRQPRGKMMEELGGDSAPDVVNKAPLKIRLSKSRPAAAGATAVAAGNVPQEKTVQSMTVPTSLTSGILPQQMAVYQPISVPWQQQQSQLQGQHQFLLDSMQQLQLRPSLSTALGTLEPATLLASIQKIIAENEQLRVELEEKRTKIDEQNEKMYQLWIQIRRLLLVDIMPHGTTINSDAYVTTLKKLQARLSHVQPHREKQNVLLLHDNAWQHVSHKTTD</sequence>
<feature type="coiled-coil region" evidence="1">
    <location>
        <begin position="183"/>
        <end position="213"/>
    </location>
</feature>
<evidence type="ECO:0000256" key="1">
    <source>
        <dbReference type="SAM" id="Coils"/>
    </source>
</evidence>
<dbReference type="Gene3D" id="3.30.420.10">
    <property type="entry name" value="Ribonuclease H-like superfamily/Ribonuclease H"/>
    <property type="match status" value="1"/>
</dbReference>
<comment type="caution">
    <text evidence="4">The sequence shown here is derived from an EMBL/GenBank/DDBJ whole genome shotgun (WGS) entry which is preliminary data.</text>
</comment>
<dbReference type="Proteomes" id="UP001148838">
    <property type="component" value="Unassembled WGS sequence"/>
</dbReference>
<dbReference type="InterPro" id="IPR054465">
    <property type="entry name" value="Integrase_p58-like_C"/>
</dbReference>
<evidence type="ECO:0000259" key="2">
    <source>
        <dbReference type="Pfam" id="PF22938"/>
    </source>
</evidence>
<gene>
    <name evidence="4" type="ORF">ANN_26263</name>
</gene>
<dbReference type="InterPro" id="IPR056598">
    <property type="entry name" value="FKBP-15_dom"/>
</dbReference>
<keyword evidence="5" id="KW-1185">Reference proteome</keyword>
<dbReference type="Pfam" id="PF22938">
    <property type="entry name" value="Integrase_p58_C"/>
    <property type="match status" value="1"/>
</dbReference>
<name>A0ABQ8S5Y9_PERAM</name>
<dbReference type="Pfam" id="PF23649">
    <property type="entry name" value="FKBP15"/>
    <property type="match status" value="1"/>
</dbReference>
<proteinExistence type="predicted"/>
<dbReference type="InterPro" id="IPR036397">
    <property type="entry name" value="RNaseH_sf"/>
</dbReference>